<keyword evidence="2" id="KW-0687">Ribonucleoprotein</keyword>
<dbReference type="PROSITE" id="PS51186">
    <property type="entry name" value="GNAT"/>
    <property type="match status" value="1"/>
</dbReference>
<dbReference type="Pfam" id="PF13508">
    <property type="entry name" value="Acetyltransf_7"/>
    <property type="match status" value="1"/>
</dbReference>
<dbReference type="OrthoDB" id="9797417at2"/>
<dbReference type="AlphaFoldDB" id="A0A4R3J7I8"/>
<reference evidence="2 3" key="1">
    <citation type="submission" date="2019-03" db="EMBL/GenBank/DDBJ databases">
        <title>Genomic Encyclopedia of Type Strains, Phase IV (KMG-IV): sequencing the most valuable type-strain genomes for metagenomic binning, comparative biology and taxonomic classification.</title>
        <authorList>
            <person name="Goeker M."/>
        </authorList>
    </citation>
    <scope>NUCLEOTIDE SEQUENCE [LARGE SCALE GENOMIC DNA]</scope>
    <source>
        <strain evidence="2 3">DSM 104836</strain>
    </source>
</reference>
<dbReference type="GO" id="GO:0016747">
    <property type="term" value="F:acyltransferase activity, transferring groups other than amino-acyl groups"/>
    <property type="evidence" value="ECO:0007669"/>
    <property type="project" value="InterPro"/>
</dbReference>
<organism evidence="2 3">
    <name type="scientific">Primorskyibacter sedentarius</name>
    <dbReference type="NCBI Taxonomy" id="745311"/>
    <lineage>
        <taxon>Bacteria</taxon>
        <taxon>Pseudomonadati</taxon>
        <taxon>Pseudomonadota</taxon>
        <taxon>Alphaproteobacteria</taxon>
        <taxon>Rhodobacterales</taxon>
        <taxon>Roseobacteraceae</taxon>
        <taxon>Primorskyibacter</taxon>
    </lineage>
</organism>
<evidence type="ECO:0000259" key="1">
    <source>
        <dbReference type="PROSITE" id="PS51186"/>
    </source>
</evidence>
<keyword evidence="2" id="KW-0689">Ribosomal protein</keyword>
<dbReference type="InterPro" id="IPR000182">
    <property type="entry name" value="GNAT_dom"/>
</dbReference>
<dbReference type="GO" id="GO:0005840">
    <property type="term" value="C:ribosome"/>
    <property type="evidence" value="ECO:0007669"/>
    <property type="project" value="UniProtKB-KW"/>
</dbReference>
<evidence type="ECO:0000313" key="3">
    <source>
        <dbReference type="Proteomes" id="UP000295696"/>
    </source>
</evidence>
<sequence length="146" mass="15881">MTIEARSPRAATRADLLACAEIVAAWEAGNDWMTPGPDAGTLAGYLDAAFDAREIWVIGDPVVGYASVDPATGKLGAIYCAQTGQGLGLRLMDRAKEGRDMLWLTTHAPNTGAQGFYRREGFTQTATLPGEPPHDDIPLYRMEWRR</sequence>
<dbReference type="Proteomes" id="UP000295696">
    <property type="component" value="Unassembled WGS sequence"/>
</dbReference>
<proteinExistence type="predicted"/>
<dbReference type="InterPro" id="IPR016181">
    <property type="entry name" value="Acyl_CoA_acyltransferase"/>
</dbReference>
<feature type="domain" description="N-acetyltransferase" evidence="1">
    <location>
        <begin position="1"/>
        <end position="146"/>
    </location>
</feature>
<name>A0A4R3J7I8_9RHOB</name>
<dbReference type="RefSeq" id="WP_132246002.1">
    <property type="nucleotide sequence ID" value="NZ_SLZU01000010.1"/>
</dbReference>
<comment type="caution">
    <text evidence="2">The sequence shown here is derived from an EMBL/GenBank/DDBJ whole genome shotgun (WGS) entry which is preliminary data.</text>
</comment>
<accession>A0A4R3J7I8</accession>
<keyword evidence="3" id="KW-1185">Reference proteome</keyword>
<protein>
    <submittedName>
        <fullName evidence="2">Ribosomal protein S18 acetylase RimI-like enzyme</fullName>
    </submittedName>
</protein>
<evidence type="ECO:0000313" key="2">
    <source>
        <dbReference type="EMBL" id="TCS61889.1"/>
    </source>
</evidence>
<gene>
    <name evidence="2" type="ORF">EDD52_11063</name>
</gene>
<dbReference type="Gene3D" id="3.40.630.30">
    <property type="match status" value="1"/>
</dbReference>
<dbReference type="EMBL" id="SLZU01000010">
    <property type="protein sequence ID" value="TCS61889.1"/>
    <property type="molecule type" value="Genomic_DNA"/>
</dbReference>
<dbReference type="SUPFAM" id="SSF55729">
    <property type="entry name" value="Acyl-CoA N-acyltransferases (Nat)"/>
    <property type="match status" value="1"/>
</dbReference>